<evidence type="ECO:0000313" key="2">
    <source>
        <dbReference type="EMBL" id="KAF7358419.1"/>
    </source>
</evidence>
<name>A0A8H7D1D1_9AGAR</name>
<dbReference type="EMBL" id="JACAZI010000006">
    <property type="protein sequence ID" value="KAF7358419.1"/>
    <property type="molecule type" value="Genomic_DNA"/>
</dbReference>
<evidence type="ECO:0000256" key="1">
    <source>
        <dbReference type="SAM" id="MobiDB-lite"/>
    </source>
</evidence>
<keyword evidence="3" id="KW-1185">Reference proteome</keyword>
<protein>
    <submittedName>
        <fullName evidence="2">Uncharacterized protein</fullName>
    </submittedName>
</protein>
<accession>A0A8H7D1D1</accession>
<feature type="region of interest" description="Disordered" evidence="1">
    <location>
        <begin position="205"/>
        <end position="231"/>
    </location>
</feature>
<proteinExistence type="predicted"/>
<sequence>MSAPPPPAHDPQIECILLQTVPWEARKKGGSLLQDCIRDLWEKAVQIGFNYGEENLARVREEGFHEGKIAGFTEGVASERSQKAPESTEAAERHKKALEVERVWGYDVGWKLCSELQASGQKASLTSSTTPSRSSCVAATQTDPVAIPLLNWAEDAAVLPIVPPPVHHLSQPSFPCNFLALSMGITKPFTSLQHGRCRSSRLYITPQSGSSHPISTRRQNNRGYSVKPQHSWYSPPPSFSIFSSSIPSGRLPAQLDWDRDPRLRELGRALAALGWVRP</sequence>
<gene>
    <name evidence="2" type="ORF">MVEN_00892200</name>
</gene>
<dbReference type="OrthoDB" id="3052491at2759"/>
<dbReference type="AlphaFoldDB" id="A0A8H7D1D1"/>
<evidence type="ECO:0000313" key="3">
    <source>
        <dbReference type="Proteomes" id="UP000620124"/>
    </source>
</evidence>
<feature type="compositionally biased region" description="Polar residues" evidence="1">
    <location>
        <begin position="205"/>
        <end position="223"/>
    </location>
</feature>
<reference evidence="2" key="1">
    <citation type="submission" date="2020-05" db="EMBL/GenBank/DDBJ databases">
        <title>Mycena genomes resolve the evolution of fungal bioluminescence.</title>
        <authorList>
            <person name="Tsai I.J."/>
        </authorList>
    </citation>
    <scope>NUCLEOTIDE SEQUENCE</scope>
    <source>
        <strain evidence="2">CCC161011</strain>
    </source>
</reference>
<comment type="caution">
    <text evidence="2">The sequence shown here is derived from an EMBL/GenBank/DDBJ whole genome shotgun (WGS) entry which is preliminary data.</text>
</comment>
<dbReference type="Proteomes" id="UP000620124">
    <property type="component" value="Unassembled WGS sequence"/>
</dbReference>
<organism evidence="2 3">
    <name type="scientific">Mycena venus</name>
    <dbReference type="NCBI Taxonomy" id="2733690"/>
    <lineage>
        <taxon>Eukaryota</taxon>
        <taxon>Fungi</taxon>
        <taxon>Dikarya</taxon>
        <taxon>Basidiomycota</taxon>
        <taxon>Agaricomycotina</taxon>
        <taxon>Agaricomycetes</taxon>
        <taxon>Agaricomycetidae</taxon>
        <taxon>Agaricales</taxon>
        <taxon>Marasmiineae</taxon>
        <taxon>Mycenaceae</taxon>
        <taxon>Mycena</taxon>
    </lineage>
</organism>